<dbReference type="HAMAP" id="MF_01445">
    <property type="entry name" value="TsaD"/>
    <property type="match status" value="1"/>
</dbReference>
<keyword evidence="9" id="KW-0378">Hydrolase</keyword>
<dbReference type="GO" id="GO:0005739">
    <property type="term" value="C:mitochondrion"/>
    <property type="evidence" value="ECO:0007669"/>
    <property type="project" value="UniProtKB-SubCell"/>
</dbReference>
<evidence type="ECO:0000256" key="4">
    <source>
        <dbReference type="ARBA" id="ARBA00022723"/>
    </source>
</evidence>
<dbReference type="Proteomes" id="UP000799767">
    <property type="component" value="Unassembled WGS sequence"/>
</dbReference>
<evidence type="ECO:0000256" key="7">
    <source>
        <dbReference type="HAMAP-Rule" id="MF_03179"/>
    </source>
</evidence>
<dbReference type="InterPro" id="IPR043129">
    <property type="entry name" value="ATPase_NBD"/>
</dbReference>
<dbReference type="GO" id="GO:0006508">
    <property type="term" value="P:proteolysis"/>
    <property type="evidence" value="ECO:0007669"/>
    <property type="project" value="UniProtKB-KW"/>
</dbReference>
<comment type="similarity">
    <text evidence="7">Belongs to the KAE1 / TsaD family.</text>
</comment>
<gene>
    <name evidence="9" type="ORF">BDY17DRAFT_317741</name>
</gene>
<dbReference type="Gene3D" id="3.30.420.40">
    <property type="match status" value="2"/>
</dbReference>
<dbReference type="EC" id="2.3.1.234" evidence="1"/>
<dbReference type="InterPro" id="IPR000905">
    <property type="entry name" value="Gcp-like_dom"/>
</dbReference>
<dbReference type="PRINTS" id="PR00789">
    <property type="entry name" value="OSIALOPTASE"/>
</dbReference>
<keyword evidence="4 7" id="KW-0479">Metal-binding</keyword>
<keyword evidence="7" id="KW-0496">Mitochondrion</keyword>
<dbReference type="GO" id="GO:0072670">
    <property type="term" value="P:mitochondrial tRNA threonylcarbamoyladenosine modification"/>
    <property type="evidence" value="ECO:0007669"/>
    <property type="project" value="TreeGrafter"/>
</dbReference>
<reference evidence="9" key="1">
    <citation type="journal article" date="2020" name="Stud. Mycol.">
        <title>101 Dothideomycetes genomes: a test case for predicting lifestyles and emergence of pathogens.</title>
        <authorList>
            <person name="Haridas S."/>
            <person name="Albert R."/>
            <person name="Binder M."/>
            <person name="Bloem J."/>
            <person name="Labutti K."/>
            <person name="Salamov A."/>
            <person name="Andreopoulos B."/>
            <person name="Baker S."/>
            <person name="Barry K."/>
            <person name="Bills G."/>
            <person name="Bluhm B."/>
            <person name="Cannon C."/>
            <person name="Castanera R."/>
            <person name="Culley D."/>
            <person name="Daum C."/>
            <person name="Ezra D."/>
            <person name="Gonzalez J."/>
            <person name="Henrissat B."/>
            <person name="Kuo A."/>
            <person name="Liang C."/>
            <person name="Lipzen A."/>
            <person name="Lutzoni F."/>
            <person name="Magnuson J."/>
            <person name="Mondo S."/>
            <person name="Nolan M."/>
            <person name="Ohm R."/>
            <person name="Pangilinan J."/>
            <person name="Park H.-J."/>
            <person name="Ramirez L."/>
            <person name="Alfaro M."/>
            <person name="Sun H."/>
            <person name="Tritt A."/>
            <person name="Yoshinaga Y."/>
            <person name="Zwiers L.-H."/>
            <person name="Turgeon B."/>
            <person name="Goodwin S."/>
            <person name="Spatafora J."/>
            <person name="Crous P."/>
            <person name="Grigoriev I."/>
        </authorList>
    </citation>
    <scope>NUCLEOTIDE SEQUENCE</scope>
    <source>
        <strain evidence="9">CBS 113389</strain>
    </source>
</reference>
<dbReference type="GO" id="GO:0008233">
    <property type="term" value="F:peptidase activity"/>
    <property type="evidence" value="ECO:0007669"/>
    <property type="project" value="UniProtKB-KW"/>
</dbReference>
<name>A0A6A6PQ98_9PEZI</name>
<dbReference type="PANTHER" id="PTHR11735:SF6">
    <property type="entry name" value="TRNA N6-ADENOSINE THREONYLCARBAMOYLTRANSFERASE, MITOCHONDRIAL"/>
    <property type="match status" value="1"/>
</dbReference>
<dbReference type="GO" id="GO:0061711">
    <property type="term" value="F:tRNA N(6)-L-threonylcarbamoyladenine synthase activity"/>
    <property type="evidence" value="ECO:0007669"/>
    <property type="project" value="UniProtKB-EC"/>
</dbReference>
<evidence type="ECO:0000256" key="6">
    <source>
        <dbReference type="ARBA" id="ARBA00048117"/>
    </source>
</evidence>
<dbReference type="GeneID" id="54477134"/>
<dbReference type="GO" id="GO:0046872">
    <property type="term" value="F:metal ion binding"/>
    <property type="evidence" value="ECO:0007669"/>
    <property type="project" value="UniProtKB-KW"/>
</dbReference>
<comment type="cofactor">
    <cofactor evidence="7">
        <name>a divalent metal cation</name>
        <dbReference type="ChEBI" id="CHEBI:60240"/>
    </cofactor>
    <text evidence="7">Binds 1 divalent metal cation per subunit.</text>
</comment>
<evidence type="ECO:0000256" key="1">
    <source>
        <dbReference type="ARBA" id="ARBA00012156"/>
    </source>
</evidence>
<dbReference type="PROSITE" id="PS01016">
    <property type="entry name" value="GLYCOPROTEASE"/>
    <property type="match status" value="1"/>
</dbReference>
<keyword evidence="5 7" id="KW-0012">Acyltransferase</keyword>
<protein>
    <recommendedName>
        <fullName evidence="1">N(6)-L-threonylcarbamoyladenine synthase</fullName>
        <ecNumber evidence="1">2.3.1.234</ecNumber>
    </recommendedName>
</protein>
<evidence type="ECO:0000256" key="5">
    <source>
        <dbReference type="ARBA" id="ARBA00023315"/>
    </source>
</evidence>
<dbReference type="InterPro" id="IPR022450">
    <property type="entry name" value="TsaD"/>
</dbReference>
<dbReference type="PANTHER" id="PTHR11735">
    <property type="entry name" value="TRNA N6-ADENOSINE THREONYLCARBAMOYLTRANSFERASE"/>
    <property type="match status" value="1"/>
</dbReference>
<comment type="subcellular location">
    <subcellularLocation>
        <location evidence="7">Mitochondrion</location>
    </subcellularLocation>
</comment>
<evidence type="ECO:0000313" key="10">
    <source>
        <dbReference type="Proteomes" id="UP000799767"/>
    </source>
</evidence>
<dbReference type="SUPFAM" id="SSF53067">
    <property type="entry name" value="Actin-like ATPase domain"/>
    <property type="match status" value="2"/>
</dbReference>
<comment type="subunit">
    <text evidence="7">Homodimer.</text>
</comment>
<dbReference type="InterPro" id="IPR017860">
    <property type="entry name" value="Peptidase_M22_CS"/>
</dbReference>
<keyword evidence="10" id="KW-1185">Reference proteome</keyword>
<feature type="domain" description="Gcp-like" evidence="8">
    <location>
        <begin position="45"/>
        <end position="384"/>
    </location>
</feature>
<dbReference type="EMBL" id="MU001637">
    <property type="protein sequence ID" value="KAF2482182.1"/>
    <property type="molecule type" value="Genomic_DNA"/>
</dbReference>
<proteinExistence type="inferred from homology"/>
<keyword evidence="3 7" id="KW-0819">tRNA processing</keyword>
<dbReference type="InterPro" id="IPR017861">
    <property type="entry name" value="KAE1/TsaD"/>
</dbReference>
<evidence type="ECO:0000313" key="9">
    <source>
        <dbReference type="EMBL" id="KAF2482182.1"/>
    </source>
</evidence>
<dbReference type="RefSeq" id="XP_033588752.1">
    <property type="nucleotide sequence ID" value="XM_033736132.1"/>
</dbReference>
<evidence type="ECO:0000256" key="2">
    <source>
        <dbReference type="ARBA" id="ARBA00022679"/>
    </source>
</evidence>
<dbReference type="AlphaFoldDB" id="A0A6A6PQ98"/>
<comment type="catalytic activity">
    <reaction evidence="6 7">
        <text>L-threonylcarbamoyladenylate + adenosine(37) in tRNA = N(6)-L-threonylcarbamoyladenosine(37) in tRNA + AMP + H(+)</text>
        <dbReference type="Rhea" id="RHEA:37059"/>
        <dbReference type="Rhea" id="RHEA-COMP:10162"/>
        <dbReference type="Rhea" id="RHEA-COMP:10163"/>
        <dbReference type="ChEBI" id="CHEBI:15378"/>
        <dbReference type="ChEBI" id="CHEBI:73682"/>
        <dbReference type="ChEBI" id="CHEBI:74411"/>
        <dbReference type="ChEBI" id="CHEBI:74418"/>
        <dbReference type="ChEBI" id="CHEBI:456215"/>
        <dbReference type="EC" id="2.3.1.234"/>
    </reaction>
</comment>
<dbReference type="OrthoDB" id="10259622at2759"/>
<comment type="function">
    <text evidence="7">Required for the formation of a threonylcarbamoyl group on adenosine at position 37 (t(6)A37) in mitochondrial tRNAs that read codons beginning with adenine. Probably involved in the transfer of the threonylcarbamoyl moiety of threonylcarbamoyl-AMP (TC-AMP) to the N6 group of A37. Involved in mitochondrial genome maintenance.</text>
</comment>
<organism evidence="9 10">
    <name type="scientific">Neohortaea acidophila</name>
    <dbReference type="NCBI Taxonomy" id="245834"/>
    <lineage>
        <taxon>Eukaryota</taxon>
        <taxon>Fungi</taxon>
        <taxon>Dikarya</taxon>
        <taxon>Ascomycota</taxon>
        <taxon>Pezizomycotina</taxon>
        <taxon>Dothideomycetes</taxon>
        <taxon>Dothideomycetidae</taxon>
        <taxon>Mycosphaerellales</taxon>
        <taxon>Teratosphaeriaceae</taxon>
        <taxon>Neohortaea</taxon>
    </lineage>
</organism>
<evidence type="ECO:0000259" key="8">
    <source>
        <dbReference type="Pfam" id="PF00814"/>
    </source>
</evidence>
<accession>A0A6A6PQ98</accession>
<dbReference type="NCBIfam" id="TIGR00329">
    <property type="entry name" value="gcp_kae1"/>
    <property type="match status" value="1"/>
</dbReference>
<sequence>MREGSTLAIETSCDDTSVAVLVISGHQNRTSLRSEVLFHEKITANSHSHGGIHPLVALDSHTRELGGLVQKALRQLALSPARKEWKPDFVSVTRGPGMRSNLNVGLHVAKGLALAWNVPLVGVHHMQAHALTARLCATLEAQEGMGRTDLRPRFPFLSLLVSGGHTMLIDSQALVDHRILVETQDIAIGDFLDKAARAILTEAELKAPYGRALETFADPSGSWDYSWYTPPEGRQQELDRRPTEYGWSLGPPLADSKFGEKSNRRMIYSFSGLLSTVQRLTGRGAKDGGSTPMSTPERRELAREAQRVAFEHLGSRILLYLQSQRSLSPATPLPEMIVVSGGVASNQFLRHVLRSMLDVRGYSNIQLLFPPVELCTDNALMIAWAGMEMFDAGHESELSIEPLRKWSMDPAAEDGGILGVGGWSAVQRPGHQE</sequence>
<keyword evidence="2 7" id="KW-0808">Transferase</keyword>
<keyword evidence="9" id="KW-0645">Protease</keyword>
<dbReference type="Pfam" id="PF00814">
    <property type="entry name" value="TsaD"/>
    <property type="match status" value="1"/>
</dbReference>
<evidence type="ECO:0000256" key="3">
    <source>
        <dbReference type="ARBA" id="ARBA00022694"/>
    </source>
</evidence>